<evidence type="ECO:0000256" key="11">
    <source>
        <dbReference type="SAM" id="Phobius"/>
    </source>
</evidence>
<evidence type="ECO:0000256" key="5">
    <source>
        <dbReference type="ARBA" id="ARBA00022692"/>
    </source>
</evidence>
<dbReference type="Gene3D" id="2.160.20.10">
    <property type="entry name" value="Single-stranded right-handed beta-helix, Pectin lyase-like"/>
    <property type="match status" value="2"/>
</dbReference>
<dbReference type="EMBL" id="AFYH01059425">
    <property type="status" value="NOT_ANNOTATED_CDS"/>
    <property type="molecule type" value="Genomic_DNA"/>
</dbReference>
<dbReference type="CDD" id="cd00603">
    <property type="entry name" value="IPT_PCSR"/>
    <property type="match status" value="3"/>
</dbReference>
<keyword evidence="7 11" id="KW-1133">Transmembrane helix</keyword>
<protein>
    <submittedName>
        <fullName evidence="13">PKHD1 ciliary IPT domain containing fibrocystin/polyductin</fullName>
    </submittedName>
</protein>
<keyword evidence="14" id="KW-1185">Reference proteome</keyword>
<dbReference type="STRING" id="7897.ENSLACP00000016644"/>
<keyword evidence="10" id="KW-0966">Cell projection</keyword>
<keyword evidence="8 11" id="KW-0472">Membrane</keyword>
<dbReference type="InterPro" id="IPR052387">
    <property type="entry name" value="Fibrocystin"/>
</dbReference>
<accession>H3B423</accession>
<dbReference type="EMBL" id="AFYH01059426">
    <property type="status" value="NOT_ANNOTATED_CDS"/>
    <property type="molecule type" value="Genomic_DNA"/>
</dbReference>
<dbReference type="Ensembl" id="ENSLACT00000016758.1">
    <property type="protein sequence ID" value="ENSLACP00000016644.1"/>
    <property type="gene ID" value="ENSLACG00000014664.1"/>
</dbReference>
<evidence type="ECO:0000256" key="6">
    <source>
        <dbReference type="ARBA" id="ARBA00022729"/>
    </source>
</evidence>
<organism evidence="13 14">
    <name type="scientific">Latimeria chalumnae</name>
    <name type="common">Coelacanth</name>
    <dbReference type="NCBI Taxonomy" id="7897"/>
    <lineage>
        <taxon>Eukaryota</taxon>
        <taxon>Metazoa</taxon>
        <taxon>Chordata</taxon>
        <taxon>Craniata</taxon>
        <taxon>Vertebrata</taxon>
        <taxon>Euteleostomi</taxon>
        <taxon>Coelacanthiformes</taxon>
        <taxon>Coelacanthidae</taxon>
        <taxon>Latimeria</taxon>
    </lineage>
</organism>
<dbReference type="Proteomes" id="UP000008672">
    <property type="component" value="Unassembled WGS sequence"/>
</dbReference>
<evidence type="ECO:0000313" key="14">
    <source>
        <dbReference type="Proteomes" id="UP000008672"/>
    </source>
</evidence>
<keyword evidence="9" id="KW-0325">Glycoprotein</keyword>
<dbReference type="EMBL" id="AFYH01059430">
    <property type="status" value="NOT_ANNOTATED_CDS"/>
    <property type="molecule type" value="Genomic_DNA"/>
</dbReference>
<dbReference type="EMBL" id="AFYH01059433">
    <property type="status" value="NOT_ANNOTATED_CDS"/>
    <property type="molecule type" value="Genomic_DNA"/>
</dbReference>
<dbReference type="EMBL" id="AFYH01059428">
    <property type="status" value="NOT_ANNOTATED_CDS"/>
    <property type="molecule type" value="Genomic_DNA"/>
</dbReference>
<feature type="transmembrane region" description="Helical" evidence="11">
    <location>
        <begin position="2662"/>
        <end position="2683"/>
    </location>
</feature>
<dbReference type="InterPro" id="IPR012334">
    <property type="entry name" value="Pectin_lyas_fold"/>
</dbReference>
<evidence type="ECO:0000256" key="3">
    <source>
        <dbReference type="ARBA" id="ARBA00004316"/>
    </source>
</evidence>
<dbReference type="PANTHER" id="PTHR46769">
    <property type="entry name" value="POLYCYSTIC KIDNEY AND HEPATIC DISEASE 1 (AUTOSOMAL RECESSIVE)-LIKE 1"/>
    <property type="match status" value="1"/>
</dbReference>
<sequence>SSLGGTDLIISGKGFSANSSLVSALLNGQVCNVFSSDEESIQCTTPPVTNLSLLPVEDIKANVTILIGNILAENRPHGALQGLLEFKYQVTSTPVVTNITIETQNDTVWLYLEGTNLTNSMAILGDFMCEVQPLNISNTSNLYNCSLPLNILEVGVYTVKVLQKQLGYANITSESGGFTVRPQIMNVSPSYGSACGGTSLTISGIALNSSRNLSHIILAGSYTCEAQDTNFTTILCIVKGPCCLEVPAITFQTFNVTVTVNSVESICTGNCSFSTGEEWTPIVYNIIPIVNGSMLALVLTGQRFSNNSNEVIILVDDHLTCYVTSANESVVECQLFLIYPGNYSLSVFHQQKGQACFRNISGYVRIVPQILNFNPKDFGVNGGGRLTIEGAPLRGSYRMLIRLGYRDCIISNISYVAVQCTVPVGYGTVDVIMEIDNFTILVGKVNYTEDFTPVLLSASLLAYPFLFINISNFSPQLANIHIFIGEYQCMNISGSGTVLQCQVPQLPTAEYPIKGNDLIRGQAFSNLTVTPELTIIFISPNFGCLDESRVTIHGSGFNPGNTTVTICGTPCNIITNTTTVTALSCLTSLSNASLAALCSFTSSCEGTFTARSDGHIQCDVTVQVGTQRSTKPLSFTYICDNINMCTSSIGSRVIDDTPFNLPSRFSPKVEGDEVLIYNSSCNITIATEAVMECEVPNQPITTKIAEILENWGQNLQSNVSLVFCGLWSQNFSWLRGHSPQDGDNVTVERGQTLLLDITTRLINFLHIKGGRLFVIGPGEVEIHARYILVSDGGELRIGSPDVPFSGKAQIILYGSSYTPRIFPYGAKFLAVRNATLAIHGSSTYMFLLKKKKKKKKIKTCITLDQPVDWQPGDIIVISGTEFGNSGRQDEVVTLEMVNNSIITFKPPLRNSHIFLEQWITGQRFVLQATAALLSRNIVVHGNLTGEQLSHLQQCRDAGITAIKNGVKCLYDKSEHILGSRDLGATLIVQAFKMERAIIQLEGVEFQHVGQAFQRHISALNIVGNASLNDSYIRGCSVWNSFGRGIGLTKISDITVEDNILYNILGHGLLVGKSSEQSARIRTFCLWFIGDGGEKGMKIRRNVLIRVVGTDGLSNMETLAPTGVYIKAPSNFIESTTVCAAGYGFFYHLPPGEISRSPLSSFNLNTAHSCLRYGLMVYPEYQPLNSNLTDPAEFQGFTAWKNQGGVKVSRCSNLTLRNLWVYSCKDFGVDIVESLGNTSVSNSYILNNLGQQDSGYTLAGLKTPGRYELLVSNTTFVNFNLSSYSAIRTCSGCYTGQGGFSVKVQKLRFVNSPFKVTFPFHHSAILEDIDGSLSGQAGNQVLASMNTIPASCQISTNLNPAGDVSVCGRDVVFHRMSIGLQKAPETQYSVTVTNNNSQSDTLNYVWDTLSNLYGWMALLVDQETYTVAFNSSTVSKKLQYFATFDNFDATNYLLIQHRILPVSHNTTVTCQGTNGYSLLSLPSPANNTGCDWLFNSTTGTITYLVVGMGRIKVYFKMEAAALPTTPAGPFPSGVSHKWSLPDSWEGVEEGWGGYNHTVPSAGDDVIILPNRTIVVDVALPLLRRLYILGTLKFPVTSSNILSAACIVVLGGSLIVATSLAPLGKEQKLQIILRASEGVHCDHLKGVHVDPGSIGVYGKLQIYSAYPEISWTHLGADIFPENERMVLKENVQWHCGDKVVIASSSYDAHQVEFVTLEDVQGQSIRIRERLHYRHIGSYHVTEEGTRIHLAAEVGLLTRNVQIISDVACTGRISVGQFRDTNGELISGIVHLFNVEVVNLGPKGLYAVEFNNISPGSAILSSSIHYSCGGGIHAVTSSGILLHDNVVYNTTGHGLNLEGQNHIIKRNLIVLTKQPERLIDWVAGIKINFLDSPILVDNVVAGSERIGFHINGQWCFSPNQIYIDNVAHSSLHGVHLYTGDGFQSCTKVGGFLSYKNYDYGIMFHIESTVVVENMTLVDNMVGLLPMVYGPPAQDHKYEKKYVELRNSVVVATSSTFDCIRDRIQPATYQLTDSVRAPENPYRGRVGILWPAFTSEAGRGPSYAWHKFTSYPAIWGTMILKGVSFAGFTRSCYSDDRDICIMSNPDSVIMHPVTAEGIRMLRVKEQNKFYFHIVSASANKGATCPVTNCGVKRNALFKDLDGSTFGLPPPSAAFPRSISDWSDACLNNSTYRKEDRCDYKSEWQGYLCEKTNYIMMVMENLDANSETRNLSSVVAVTDYFVDIFTSATSQDTCCNSKHLSTFYSVLPVAKLTKVCFSELTPQNLRLYLIGGQNQTKVTLTFFYDAPQHLRVYYGGTYVPPIYFTSESQFMKADYPGANSFSYMDSLLYVHLQGDTPVEIHTNLSIQVTFASGEIIRTVQQNQALYRLADFLGIDISQIWIVHTAAAGETASELLRDSGTKRGLHCPSVLFCENNRKSIFTQQRATSEEGSYIRQSRSAEDTVLMMIEIGDPPLSLPSNLTENIPFLSSEKLNILSGKIVDSQQTGALEEILKFPVNSLVIFYYKGKIGQSNMTKVNAASVVYVRLSSIYILTQPSDGEKDKPLETQPSVIFLDKEGQRIKAVGHPSRPWVMTASLGGSTQSAVLKGITSVQIHDGWANFSNLEVTGTGSNYFLVFNVSSPPGASFVVQSKTFTIFPVDMTESTQTVIAAVLGSVASVLLLALLVFCCSKKIKAS</sequence>
<dbReference type="EMBL" id="AFYH01059427">
    <property type="status" value="NOT_ANNOTATED_CDS"/>
    <property type="molecule type" value="Genomic_DNA"/>
</dbReference>
<feature type="domain" description="G8" evidence="12">
    <location>
        <begin position="1548"/>
        <end position="1674"/>
    </location>
</feature>
<dbReference type="eggNOG" id="ENOG502QR85">
    <property type="taxonomic scope" value="Eukaryota"/>
</dbReference>
<dbReference type="InterPro" id="IPR055401">
    <property type="entry name" value="CEMIP_beta-hel_dom"/>
</dbReference>
<keyword evidence="5 11" id="KW-0812">Transmembrane</keyword>
<dbReference type="GO" id="GO:0005886">
    <property type="term" value="C:plasma membrane"/>
    <property type="evidence" value="ECO:0007669"/>
    <property type="project" value="UniProtKB-SubCell"/>
</dbReference>
<dbReference type="InterPro" id="IPR011050">
    <property type="entry name" value="Pectin_lyase_fold/virulence"/>
</dbReference>
<dbReference type="Bgee" id="ENSLACG00000014664">
    <property type="expression patterns" value="Expressed in post-anal tail muscle"/>
</dbReference>
<dbReference type="EMBL" id="AFYH01059432">
    <property type="status" value="NOT_ANNOTATED_CDS"/>
    <property type="molecule type" value="Genomic_DNA"/>
</dbReference>
<dbReference type="FunCoup" id="H3B423">
    <property type="interactions" value="8"/>
</dbReference>
<dbReference type="InterPro" id="IPR002909">
    <property type="entry name" value="IPT_dom"/>
</dbReference>
<dbReference type="PROSITE" id="PS51484">
    <property type="entry name" value="G8"/>
    <property type="match status" value="2"/>
</dbReference>
<dbReference type="GO" id="GO:0042995">
    <property type="term" value="C:cell projection"/>
    <property type="evidence" value="ECO:0007669"/>
    <property type="project" value="UniProtKB-SubCell"/>
</dbReference>
<evidence type="ECO:0000259" key="12">
    <source>
        <dbReference type="PROSITE" id="PS51484"/>
    </source>
</evidence>
<dbReference type="Pfam" id="PF10162">
    <property type="entry name" value="G8"/>
    <property type="match status" value="2"/>
</dbReference>
<reference evidence="14" key="1">
    <citation type="submission" date="2011-08" db="EMBL/GenBank/DDBJ databases">
        <title>The draft genome of Latimeria chalumnae.</title>
        <authorList>
            <person name="Di Palma F."/>
            <person name="Alfoldi J."/>
            <person name="Johnson J."/>
            <person name="Berlin A."/>
            <person name="Gnerre S."/>
            <person name="Jaffe D."/>
            <person name="MacCallum I."/>
            <person name="Young S."/>
            <person name="Walker B.J."/>
            <person name="Lander E."/>
            <person name="Lindblad-Toh K."/>
        </authorList>
    </citation>
    <scope>NUCLEOTIDE SEQUENCE [LARGE SCALE GENOMIC DNA]</scope>
    <source>
        <strain evidence="14">Wild caught</strain>
    </source>
</reference>
<evidence type="ECO:0000256" key="7">
    <source>
        <dbReference type="ARBA" id="ARBA00022989"/>
    </source>
</evidence>
<proteinExistence type="predicted"/>
<dbReference type="InterPro" id="IPR014756">
    <property type="entry name" value="Ig_E-set"/>
</dbReference>
<dbReference type="InterPro" id="IPR013783">
    <property type="entry name" value="Ig-like_fold"/>
</dbReference>
<dbReference type="SUPFAM" id="SSF81296">
    <property type="entry name" value="E set domains"/>
    <property type="match status" value="4"/>
</dbReference>
<dbReference type="PANTHER" id="PTHR46769:SF1">
    <property type="entry name" value="FIBROCYSTIN"/>
    <property type="match status" value="1"/>
</dbReference>
<dbReference type="EMBL" id="AFYH01059431">
    <property type="status" value="NOT_ANNOTATED_CDS"/>
    <property type="molecule type" value="Genomic_DNA"/>
</dbReference>
<dbReference type="InterPro" id="IPR019316">
    <property type="entry name" value="G8_domain"/>
</dbReference>
<dbReference type="SMART" id="SM01225">
    <property type="entry name" value="G8"/>
    <property type="match status" value="2"/>
</dbReference>
<keyword evidence="4" id="KW-1003">Cell membrane</keyword>
<dbReference type="InterPro" id="IPR006626">
    <property type="entry name" value="PbH1"/>
</dbReference>
<evidence type="ECO:0000256" key="9">
    <source>
        <dbReference type="ARBA" id="ARBA00023180"/>
    </source>
</evidence>
<dbReference type="Gene3D" id="2.60.40.10">
    <property type="entry name" value="Immunoglobulins"/>
    <property type="match status" value="4"/>
</dbReference>
<keyword evidence="6" id="KW-0732">Signal</keyword>
<dbReference type="EMBL" id="AFYH01059429">
    <property type="status" value="NOT_ANNOTATED_CDS"/>
    <property type="molecule type" value="Genomic_DNA"/>
</dbReference>
<feature type="domain" description="G8" evidence="12">
    <location>
        <begin position="731"/>
        <end position="865"/>
    </location>
</feature>
<gene>
    <name evidence="13" type="primary">PKHD1</name>
</gene>
<evidence type="ECO:0000313" key="13">
    <source>
        <dbReference type="Ensembl" id="ENSLACP00000016644.1"/>
    </source>
</evidence>
<evidence type="ECO:0000256" key="4">
    <source>
        <dbReference type="ARBA" id="ARBA00022475"/>
    </source>
</evidence>
<reference evidence="13" key="3">
    <citation type="submission" date="2025-09" db="UniProtKB">
        <authorList>
            <consortium name="Ensembl"/>
        </authorList>
    </citation>
    <scope>IDENTIFICATION</scope>
</reference>
<reference evidence="13" key="2">
    <citation type="submission" date="2025-08" db="UniProtKB">
        <authorList>
            <consortium name="Ensembl"/>
        </authorList>
    </citation>
    <scope>IDENTIFICATION</scope>
</reference>
<dbReference type="Pfam" id="PF01833">
    <property type="entry name" value="TIG"/>
    <property type="match status" value="5"/>
</dbReference>
<name>H3B423_LATCH</name>
<evidence type="ECO:0000256" key="10">
    <source>
        <dbReference type="ARBA" id="ARBA00023273"/>
    </source>
</evidence>
<evidence type="ECO:0000256" key="2">
    <source>
        <dbReference type="ARBA" id="ARBA00004236"/>
    </source>
</evidence>
<dbReference type="SMART" id="SM00710">
    <property type="entry name" value="PbH1"/>
    <property type="match status" value="8"/>
</dbReference>
<dbReference type="GeneTree" id="ENSGT00940000160697"/>
<dbReference type="EMBL" id="AFYH01059424">
    <property type="status" value="NOT_ANNOTATED_CDS"/>
    <property type="molecule type" value="Genomic_DNA"/>
</dbReference>
<dbReference type="SUPFAM" id="SSF51126">
    <property type="entry name" value="Pectin lyase-like"/>
    <property type="match status" value="2"/>
</dbReference>
<evidence type="ECO:0000256" key="8">
    <source>
        <dbReference type="ARBA" id="ARBA00023136"/>
    </source>
</evidence>
<evidence type="ECO:0000256" key="1">
    <source>
        <dbReference type="ARBA" id="ARBA00004167"/>
    </source>
</evidence>
<dbReference type="Pfam" id="PF24606">
    <property type="entry name" value="CEMIP_beta-hel"/>
    <property type="match status" value="2"/>
</dbReference>
<comment type="subcellular location">
    <subcellularLocation>
        <location evidence="2">Cell membrane</location>
    </subcellularLocation>
    <subcellularLocation>
        <location evidence="3">Cell projection</location>
    </subcellularLocation>
    <subcellularLocation>
        <location evidence="1">Membrane</location>
        <topology evidence="1">Single-pass membrane protein</topology>
    </subcellularLocation>
</comment>
<dbReference type="InParanoid" id="H3B423"/>
<dbReference type="OMA" id="NFMVWGS"/>